<protein>
    <submittedName>
        <fullName evidence="1">Uncharacterized protein</fullName>
    </submittedName>
</protein>
<dbReference type="Proteomes" id="UP000197619">
    <property type="component" value="Unassembled WGS sequence"/>
</dbReference>
<feature type="non-terminal residue" evidence="1">
    <location>
        <position position="20"/>
    </location>
</feature>
<name>A0A218UNM0_9PASE</name>
<gene>
    <name evidence="1" type="ORF">RLOC_00006086</name>
</gene>
<dbReference type="AlphaFoldDB" id="A0A218UNM0"/>
<sequence length="20" mass="2063">MYSGLCICVFLAVLSVSSLG</sequence>
<evidence type="ECO:0000313" key="2">
    <source>
        <dbReference type="Proteomes" id="UP000197619"/>
    </source>
</evidence>
<evidence type="ECO:0000313" key="1">
    <source>
        <dbReference type="EMBL" id="OWK55377.1"/>
    </source>
</evidence>
<comment type="caution">
    <text evidence="1">The sequence shown here is derived from an EMBL/GenBank/DDBJ whole genome shotgun (WGS) entry which is preliminary data.</text>
</comment>
<dbReference type="EMBL" id="MUZQ01000204">
    <property type="protein sequence ID" value="OWK55377.1"/>
    <property type="molecule type" value="Genomic_DNA"/>
</dbReference>
<keyword evidence="2" id="KW-1185">Reference proteome</keyword>
<proteinExistence type="predicted"/>
<accession>A0A218UNM0</accession>
<reference evidence="1 2" key="1">
    <citation type="submission" date="2017-05" db="EMBL/GenBank/DDBJ databases">
        <title>Genome of assembly of the Bengalese finch, Lonchura striata domestica.</title>
        <authorList>
            <person name="Colquitt B.M."/>
            <person name="Brainard M.S."/>
        </authorList>
    </citation>
    <scope>NUCLEOTIDE SEQUENCE [LARGE SCALE GENOMIC DNA]</scope>
    <source>
        <strain evidence="1">White83orange57</strain>
    </source>
</reference>
<organism evidence="1 2">
    <name type="scientific">Lonchura striata</name>
    <name type="common">white-rumped munia</name>
    <dbReference type="NCBI Taxonomy" id="40157"/>
    <lineage>
        <taxon>Eukaryota</taxon>
        <taxon>Metazoa</taxon>
        <taxon>Chordata</taxon>
        <taxon>Craniata</taxon>
        <taxon>Vertebrata</taxon>
        <taxon>Euteleostomi</taxon>
        <taxon>Archelosauria</taxon>
        <taxon>Archosauria</taxon>
        <taxon>Dinosauria</taxon>
        <taxon>Saurischia</taxon>
        <taxon>Theropoda</taxon>
        <taxon>Coelurosauria</taxon>
        <taxon>Aves</taxon>
        <taxon>Neognathae</taxon>
        <taxon>Neoaves</taxon>
        <taxon>Telluraves</taxon>
        <taxon>Australaves</taxon>
        <taxon>Passeriformes</taxon>
        <taxon>Passeroidea</taxon>
        <taxon>Estrildidae</taxon>
        <taxon>Estrildinae</taxon>
        <taxon>Lonchura</taxon>
    </lineage>
</organism>